<reference evidence="2 3" key="1">
    <citation type="submission" date="2014-09" db="EMBL/GenBank/DDBJ databases">
        <title>Genome sequences of Lysobacter dokdonensis DS-58.</title>
        <authorList>
            <person name="Kim J.F."/>
            <person name="Kwak M.-J."/>
        </authorList>
    </citation>
    <scope>NUCLEOTIDE SEQUENCE [LARGE SCALE GENOMIC DNA]</scope>
    <source>
        <strain evidence="2 3">DS-58</strain>
    </source>
</reference>
<dbReference type="GO" id="GO:0032259">
    <property type="term" value="P:methylation"/>
    <property type="evidence" value="ECO:0007669"/>
    <property type="project" value="UniProtKB-KW"/>
</dbReference>
<keyword evidence="2" id="KW-0489">Methyltransferase</keyword>
<dbReference type="RefSeq" id="WP_036169384.1">
    <property type="nucleotide sequence ID" value="NZ_JRKJ01000016.1"/>
</dbReference>
<dbReference type="SUPFAM" id="SSF53335">
    <property type="entry name" value="S-adenosyl-L-methionine-dependent methyltransferases"/>
    <property type="match status" value="1"/>
</dbReference>
<evidence type="ECO:0000313" key="2">
    <source>
        <dbReference type="EMBL" id="KGQ18855.1"/>
    </source>
</evidence>
<dbReference type="PATRIC" id="fig|1300345.3.peg.2063"/>
<dbReference type="AlphaFoldDB" id="A0A0A2WKQ1"/>
<gene>
    <name evidence="2" type="ORF">LF41_389</name>
</gene>
<dbReference type="CDD" id="cd02440">
    <property type="entry name" value="AdoMet_MTases"/>
    <property type="match status" value="1"/>
</dbReference>
<dbReference type="STRING" id="1300345.LF41_389"/>
<dbReference type="OrthoDB" id="9777638at2"/>
<dbReference type="Proteomes" id="UP000030518">
    <property type="component" value="Unassembled WGS sequence"/>
</dbReference>
<dbReference type="GO" id="GO:0008757">
    <property type="term" value="F:S-adenosylmethionine-dependent methyltransferase activity"/>
    <property type="evidence" value="ECO:0007669"/>
    <property type="project" value="InterPro"/>
</dbReference>
<comment type="caution">
    <text evidence="2">The sequence shown here is derived from an EMBL/GenBank/DDBJ whole genome shotgun (WGS) entry which is preliminary data.</text>
</comment>
<dbReference type="Pfam" id="PF08241">
    <property type="entry name" value="Methyltransf_11"/>
    <property type="match status" value="1"/>
</dbReference>
<organism evidence="2 3">
    <name type="scientific">Lysobacter dokdonensis DS-58</name>
    <dbReference type="NCBI Taxonomy" id="1300345"/>
    <lineage>
        <taxon>Bacteria</taxon>
        <taxon>Pseudomonadati</taxon>
        <taxon>Pseudomonadota</taxon>
        <taxon>Gammaproteobacteria</taxon>
        <taxon>Lysobacterales</taxon>
        <taxon>Lysobacteraceae</taxon>
        <taxon>Noviluteimonas</taxon>
    </lineage>
</organism>
<proteinExistence type="predicted"/>
<dbReference type="InterPro" id="IPR013216">
    <property type="entry name" value="Methyltransf_11"/>
</dbReference>
<dbReference type="EMBL" id="JRKJ01000016">
    <property type="protein sequence ID" value="KGQ18855.1"/>
    <property type="molecule type" value="Genomic_DNA"/>
</dbReference>
<sequence length="241" mass="26871">MTTTVRQPHIAPDLASRRPKAEKILRLLALSPRDTPWRVLEVGTGSGGIAHFLGTHPTIRCDVTSVDVVDLRMVKDGYTWQRVEGTALPFGDDAFDVVITNHVIEHVGEHADQLHHLHECRRVLAPDGRGYLAVPNRWGVMEPHFKLPFLSWLPHAWRSPYVRAMKKGEAYDCELLTQPGIEGLFAEAGLQARNVGVEALRAMLAIEGTRGIVRKCVAAVPDGVWRALSPLIPTLIYRFSR</sequence>
<keyword evidence="2" id="KW-0808">Transferase</keyword>
<evidence type="ECO:0000259" key="1">
    <source>
        <dbReference type="Pfam" id="PF08241"/>
    </source>
</evidence>
<accession>A0A0A2WKQ1</accession>
<dbReference type="eggNOG" id="COG2226">
    <property type="taxonomic scope" value="Bacteria"/>
</dbReference>
<name>A0A0A2WKQ1_9GAMM</name>
<protein>
    <submittedName>
        <fullName evidence="2">Type 11 methyltransferase</fullName>
    </submittedName>
</protein>
<keyword evidence="3" id="KW-1185">Reference proteome</keyword>
<feature type="domain" description="Methyltransferase type 11" evidence="1">
    <location>
        <begin position="40"/>
        <end position="129"/>
    </location>
</feature>
<dbReference type="Gene3D" id="3.40.50.150">
    <property type="entry name" value="Vaccinia Virus protein VP39"/>
    <property type="match status" value="1"/>
</dbReference>
<evidence type="ECO:0000313" key="3">
    <source>
        <dbReference type="Proteomes" id="UP000030518"/>
    </source>
</evidence>
<dbReference type="InterPro" id="IPR029063">
    <property type="entry name" value="SAM-dependent_MTases_sf"/>
</dbReference>